<sequence>MWVASHATPARRPSPPPPSLPTPPSAPLSSRPRGGAWHPGGHRTSTPHPSPHRPRPRPPIRQVPTALAPPPPPDTGRAHSAAPLPAASAAPLPAAAPTVAPPAALVAQSGCRCGRPPLPPPPLPLPCCVATVAAGSPPPPPHASPLPPPSAIPPPSVPRLFGHRPPCPHRCLLCRPQCLLCRMVVPDAAHLRRRRAARRRMPTAVTVVVAVAAAAAAAAVTTAPTADASGGSPPRRPSVPAGYPLFPLALQPLLMPAVRAREAPFLFRTTAAIFASWWDCVVPYVGADGEGGGAGGTARVRDSFGLPPRVAATARAANVHSMGRCAAAATAVLAGHLLSAAAADAYYARAAALGTPLPREGACRRDAAARPDEAACYGVAVARRLIWQRLTTDGFNEAGTDTGPARGAPNGGGGVRGRRPFRDVRVGHTPVNTPWQVRLLLRWTPLEEDPSGAGTYVTQRATAPQASVARPYLLPRSALAARRVAAPYPHAADYAPDFTCGGGGGPRDRDGVCGLAAAAAAAVATTAGNARRAALVPHFDDKTRSLAPLPAAVATAANLSYPAFVAMEFAANAGIYDALTVVWAEKLRHDAVRPATLVPRILPSWGGGVGGGAAFVPTIRTMPHSEYPSGSSCFCRVFTDALAAFVPRGRWPRLAHTFPAGHPIDGGAAAAAAAANRPGGTRPAAPRVLKAPLTVTWRSLRAVADDCSASRLWGGLHFPPAVAAGEALCEGLGAAAVRVVACMARGVPGVPRCEED</sequence>
<reference evidence="1" key="1">
    <citation type="submission" date="2019-11" db="EMBL/GenBank/DDBJ databases">
        <title>Nori genome reveals adaptations in red seaweeds to the harsh intertidal environment.</title>
        <authorList>
            <person name="Wang D."/>
            <person name="Mao Y."/>
        </authorList>
    </citation>
    <scope>NUCLEOTIDE SEQUENCE</scope>
    <source>
        <tissue evidence="1">Gametophyte</tissue>
    </source>
</reference>
<name>A0ACC3BUW9_PYRYE</name>
<protein>
    <submittedName>
        <fullName evidence="1">Uncharacterized protein</fullName>
    </submittedName>
</protein>
<dbReference type="EMBL" id="CM020618">
    <property type="protein sequence ID" value="KAK1861844.1"/>
    <property type="molecule type" value="Genomic_DNA"/>
</dbReference>
<gene>
    <name evidence="1" type="ORF">I4F81_004424</name>
</gene>
<dbReference type="Proteomes" id="UP000798662">
    <property type="component" value="Chromosome 1"/>
</dbReference>
<organism evidence="1 2">
    <name type="scientific">Pyropia yezoensis</name>
    <name type="common">Susabi-nori</name>
    <name type="synonym">Porphyra yezoensis</name>
    <dbReference type="NCBI Taxonomy" id="2788"/>
    <lineage>
        <taxon>Eukaryota</taxon>
        <taxon>Rhodophyta</taxon>
        <taxon>Bangiophyceae</taxon>
        <taxon>Bangiales</taxon>
        <taxon>Bangiaceae</taxon>
        <taxon>Pyropia</taxon>
    </lineage>
</organism>
<evidence type="ECO:0000313" key="1">
    <source>
        <dbReference type="EMBL" id="KAK1861844.1"/>
    </source>
</evidence>
<accession>A0ACC3BUW9</accession>
<evidence type="ECO:0000313" key="2">
    <source>
        <dbReference type="Proteomes" id="UP000798662"/>
    </source>
</evidence>
<keyword evidence="2" id="KW-1185">Reference proteome</keyword>
<proteinExistence type="predicted"/>
<comment type="caution">
    <text evidence="1">The sequence shown here is derived from an EMBL/GenBank/DDBJ whole genome shotgun (WGS) entry which is preliminary data.</text>
</comment>